<evidence type="ECO:0000313" key="2">
    <source>
        <dbReference type="Proteomes" id="UP001589693"/>
    </source>
</evidence>
<dbReference type="InterPro" id="IPR036249">
    <property type="entry name" value="Thioredoxin-like_sf"/>
</dbReference>
<reference evidence="1 2" key="1">
    <citation type="submission" date="2024-09" db="EMBL/GenBank/DDBJ databases">
        <authorList>
            <person name="Sun Q."/>
            <person name="Mori K."/>
        </authorList>
    </citation>
    <scope>NUCLEOTIDE SEQUENCE [LARGE SCALE GENOMIC DNA]</scope>
    <source>
        <strain evidence="1 2">TBRC 7907</strain>
    </source>
</reference>
<protein>
    <submittedName>
        <fullName evidence="1">Glutaredoxin family protein</fullName>
    </submittedName>
</protein>
<dbReference type="Gene3D" id="3.40.30.10">
    <property type="entry name" value="Glutaredoxin"/>
    <property type="match status" value="1"/>
</dbReference>
<evidence type="ECO:0000313" key="1">
    <source>
        <dbReference type="EMBL" id="MFB9905199.1"/>
    </source>
</evidence>
<dbReference type="CDD" id="cd02976">
    <property type="entry name" value="NrdH"/>
    <property type="match status" value="1"/>
</dbReference>
<dbReference type="Proteomes" id="UP001589693">
    <property type="component" value="Unassembled WGS sequence"/>
</dbReference>
<dbReference type="RefSeq" id="WP_377852511.1">
    <property type="nucleotide sequence ID" value="NZ_JBHLZU010000011.1"/>
</dbReference>
<gene>
    <name evidence="1" type="ORF">ACFFQA_14780</name>
</gene>
<organism evidence="1 2">
    <name type="scientific">Allokutzneria oryzae</name>
    <dbReference type="NCBI Taxonomy" id="1378989"/>
    <lineage>
        <taxon>Bacteria</taxon>
        <taxon>Bacillati</taxon>
        <taxon>Actinomycetota</taxon>
        <taxon>Actinomycetes</taxon>
        <taxon>Pseudonocardiales</taxon>
        <taxon>Pseudonocardiaceae</taxon>
        <taxon>Allokutzneria</taxon>
    </lineage>
</organism>
<comment type="caution">
    <text evidence="1">The sequence shown here is derived from an EMBL/GenBank/DDBJ whole genome shotgun (WGS) entry which is preliminary data.</text>
</comment>
<name>A0ABV5ZWD0_9PSEU</name>
<dbReference type="InterPro" id="IPR008554">
    <property type="entry name" value="Glutaredoxin-like"/>
</dbReference>
<dbReference type="SUPFAM" id="SSF52833">
    <property type="entry name" value="Thioredoxin-like"/>
    <property type="match status" value="1"/>
</dbReference>
<dbReference type="Pfam" id="PF05768">
    <property type="entry name" value="Glrx-like"/>
    <property type="match status" value="1"/>
</dbReference>
<sequence length="78" mass="8768">MSHEVTLMSRADCHLCEVAKGELARICGELGVRWSEVDVDTDRELRAEYGDRVPVILVDGVEHGYWKVEEARLRAALG</sequence>
<dbReference type="EMBL" id="JBHLZU010000011">
    <property type="protein sequence ID" value="MFB9905199.1"/>
    <property type="molecule type" value="Genomic_DNA"/>
</dbReference>
<keyword evidence="2" id="KW-1185">Reference proteome</keyword>
<accession>A0ABV5ZWD0</accession>
<proteinExistence type="predicted"/>